<dbReference type="Proteomes" id="UP001215280">
    <property type="component" value="Unassembled WGS sequence"/>
</dbReference>
<comment type="caution">
    <text evidence="1">The sequence shown here is derived from an EMBL/GenBank/DDBJ whole genome shotgun (WGS) entry which is preliminary data.</text>
</comment>
<dbReference type="Gene3D" id="3.40.50.150">
    <property type="entry name" value="Vaccinia Virus protein VP39"/>
    <property type="match status" value="1"/>
</dbReference>
<evidence type="ECO:0000313" key="2">
    <source>
        <dbReference type="Proteomes" id="UP001215280"/>
    </source>
</evidence>
<reference evidence="1" key="1">
    <citation type="submission" date="2023-03" db="EMBL/GenBank/DDBJ databases">
        <title>Massive genome expansion in bonnet fungi (Mycena s.s.) driven by repeated elements and novel gene families across ecological guilds.</title>
        <authorList>
            <consortium name="Lawrence Berkeley National Laboratory"/>
            <person name="Harder C.B."/>
            <person name="Miyauchi S."/>
            <person name="Viragh M."/>
            <person name="Kuo A."/>
            <person name="Thoen E."/>
            <person name="Andreopoulos B."/>
            <person name="Lu D."/>
            <person name="Skrede I."/>
            <person name="Drula E."/>
            <person name="Henrissat B."/>
            <person name="Morin E."/>
            <person name="Kohler A."/>
            <person name="Barry K."/>
            <person name="LaButti K."/>
            <person name="Morin E."/>
            <person name="Salamov A."/>
            <person name="Lipzen A."/>
            <person name="Mereny Z."/>
            <person name="Hegedus B."/>
            <person name="Baldrian P."/>
            <person name="Stursova M."/>
            <person name="Weitz H."/>
            <person name="Taylor A."/>
            <person name="Grigoriev I.V."/>
            <person name="Nagy L.G."/>
            <person name="Martin F."/>
            <person name="Kauserud H."/>
        </authorList>
    </citation>
    <scope>NUCLEOTIDE SEQUENCE</scope>
    <source>
        <strain evidence="1">CBHHK188m</strain>
    </source>
</reference>
<organism evidence="1 2">
    <name type="scientific">Mycena maculata</name>
    <dbReference type="NCBI Taxonomy" id="230809"/>
    <lineage>
        <taxon>Eukaryota</taxon>
        <taxon>Fungi</taxon>
        <taxon>Dikarya</taxon>
        <taxon>Basidiomycota</taxon>
        <taxon>Agaricomycotina</taxon>
        <taxon>Agaricomycetes</taxon>
        <taxon>Agaricomycetidae</taxon>
        <taxon>Agaricales</taxon>
        <taxon>Marasmiineae</taxon>
        <taxon>Mycenaceae</taxon>
        <taxon>Mycena</taxon>
    </lineage>
</organism>
<gene>
    <name evidence="1" type="ORF">DFH07DRAFT_850404</name>
</gene>
<sequence>MAFSLAGIHPDLFQILCGYASLIPPNHLHFPSHLHAEVIQDFLLVHILTHPHFATYPPSKQYQKSFWKWMIPHLEQRLGDSDVDSDLEIDARIYDHYLDLLNAFQTPGGALGLTVQNPPSQSYITHFWRPPANDLGTYQTTTLLESRTMIEGGTTGLRTWLASLILAQYLILNPDLVRGKRILELGSGIGFLGSVVASVQLLESRLDAPAPGTIRMSDINDSVLSRCRDNIGLPCNLSSSHPDVRCCFLDWSAALDTDGIAPLTSLLNDELDADLILGADIVFDPDLIPALVAVLVLALQPSARPRCTLIALTIRNPTTMQKFVDAVQDTDLTLEKIDPEIQDRMFMEPVEGDGDANNGVNIFKISSNSIRQQQ</sequence>
<proteinExistence type="predicted"/>
<dbReference type="AlphaFoldDB" id="A0AAD7MRX0"/>
<keyword evidence="2" id="KW-1185">Reference proteome</keyword>
<dbReference type="GO" id="GO:0005737">
    <property type="term" value="C:cytoplasm"/>
    <property type="evidence" value="ECO:0007669"/>
    <property type="project" value="TreeGrafter"/>
</dbReference>
<dbReference type="EMBL" id="JARJLG010000199">
    <property type="protein sequence ID" value="KAJ7729264.1"/>
    <property type="molecule type" value="Genomic_DNA"/>
</dbReference>
<evidence type="ECO:0000313" key="1">
    <source>
        <dbReference type="EMBL" id="KAJ7729264.1"/>
    </source>
</evidence>
<dbReference type="SUPFAM" id="SSF53335">
    <property type="entry name" value="S-adenosyl-L-methionine-dependent methyltransferases"/>
    <property type="match status" value="1"/>
</dbReference>
<dbReference type="InterPro" id="IPR019410">
    <property type="entry name" value="Methyltransf_16"/>
</dbReference>
<dbReference type="InterPro" id="IPR029063">
    <property type="entry name" value="SAM-dependent_MTases_sf"/>
</dbReference>
<accession>A0AAD7MRX0</accession>
<dbReference type="GO" id="GO:0008757">
    <property type="term" value="F:S-adenosylmethionine-dependent methyltransferase activity"/>
    <property type="evidence" value="ECO:0007669"/>
    <property type="project" value="UniProtKB-ARBA"/>
</dbReference>
<protein>
    <submittedName>
        <fullName evidence="1">Uncharacterized protein</fullName>
    </submittedName>
</protein>
<dbReference type="PANTHER" id="PTHR14614">
    <property type="entry name" value="HEPATOCELLULAR CARCINOMA-ASSOCIATED ANTIGEN"/>
    <property type="match status" value="1"/>
</dbReference>
<dbReference type="PANTHER" id="PTHR14614:SF130">
    <property type="entry name" value="PROTEIN-LYSINE N-METHYLTRANSFERASE EEF2KMT"/>
    <property type="match status" value="1"/>
</dbReference>
<name>A0AAD7MRX0_9AGAR</name>
<dbReference type="Pfam" id="PF10294">
    <property type="entry name" value="Methyltransf_16"/>
    <property type="match status" value="1"/>
</dbReference>